<protein>
    <submittedName>
        <fullName evidence="3">Uncharacterized protein</fullName>
    </submittedName>
</protein>
<evidence type="ECO:0000256" key="2">
    <source>
        <dbReference type="SAM" id="SignalP"/>
    </source>
</evidence>
<dbReference type="STRING" id="93625.A0A409WN97"/>
<name>A0A409WN97_PSICY</name>
<proteinExistence type="predicted"/>
<organism evidence="3 4">
    <name type="scientific">Psilocybe cyanescens</name>
    <dbReference type="NCBI Taxonomy" id="93625"/>
    <lineage>
        <taxon>Eukaryota</taxon>
        <taxon>Fungi</taxon>
        <taxon>Dikarya</taxon>
        <taxon>Basidiomycota</taxon>
        <taxon>Agaricomycotina</taxon>
        <taxon>Agaricomycetes</taxon>
        <taxon>Agaricomycetidae</taxon>
        <taxon>Agaricales</taxon>
        <taxon>Agaricineae</taxon>
        <taxon>Strophariaceae</taxon>
        <taxon>Psilocybe</taxon>
    </lineage>
</organism>
<reference evidence="3 4" key="1">
    <citation type="journal article" date="2018" name="Evol. Lett.">
        <title>Horizontal gene cluster transfer increased hallucinogenic mushroom diversity.</title>
        <authorList>
            <person name="Reynolds H.T."/>
            <person name="Vijayakumar V."/>
            <person name="Gluck-Thaler E."/>
            <person name="Korotkin H.B."/>
            <person name="Matheny P.B."/>
            <person name="Slot J.C."/>
        </authorList>
    </citation>
    <scope>NUCLEOTIDE SEQUENCE [LARGE SCALE GENOMIC DNA]</scope>
    <source>
        <strain evidence="3 4">2631</strain>
    </source>
</reference>
<dbReference type="OrthoDB" id="9451547at2759"/>
<sequence>MLLLLFLLSLFQHLRSAPIVTTSNDIEANNELFRASDELTRTFGRREVSQIVTSCIATIFACTWTAIHPGIPHFGQSRVGFIYKRLNITGYALLCPELILFWALQEQTTAKSLTKHFNENFAREGEVLPWTTTHGFFLEMGGFVLCEDGRRAAHTLSGKEFFDLINNKDIDIPSITEDDIRDRCKGDYLTKGAIVIQTTWFVFQCASRWSAGLPVTELEVTTLGFAMLNSITYALWWDKPQNIGIPIYLNAKRAGGRVDVGLSVPDSGTVQHSLDTPTGSQDTSNVDAEDSALGLFSHIFPQQSPARKFFMQHHWREHNNPLFIFLHLHYNLIRSVLIHDSSLIEEHPKRFIFGVFVGFLFGLVHLIPSLLHGLTLTSRFMWLWRGSAIAMIAIPLIYPVLMHIFEADVFTSEFDDEKSTTSKQERAMRALAMVIIFCVYFKLASRPVIAFLALESLRQLPPEALQTVSWVFLIPHV</sequence>
<feature type="transmembrane region" description="Helical" evidence="1">
    <location>
        <begin position="383"/>
        <end position="405"/>
    </location>
</feature>
<keyword evidence="1" id="KW-0812">Transmembrane</keyword>
<feature type="signal peptide" evidence="2">
    <location>
        <begin position="1"/>
        <end position="16"/>
    </location>
</feature>
<dbReference type="Proteomes" id="UP000283269">
    <property type="component" value="Unassembled WGS sequence"/>
</dbReference>
<evidence type="ECO:0000256" key="1">
    <source>
        <dbReference type="SAM" id="Phobius"/>
    </source>
</evidence>
<gene>
    <name evidence="3" type="ORF">CVT25_003045</name>
</gene>
<comment type="caution">
    <text evidence="3">The sequence shown here is derived from an EMBL/GenBank/DDBJ whole genome shotgun (WGS) entry which is preliminary data.</text>
</comment>
<dbReference type="AlphaFoldDB" id="A0A409WN97"/>
<keyword evidence="4" id="KW-1185">Reference proteome</keyword>
<dbReference type="PANTHER" id="PTHR35043">
    <property type="entry name" value="TRANSCRIPTION FACTOR DOMAIN-CONTAINING PROTEIN"/>
    <property type="match status" value="1"/>
</dbReference>
<feature type="chain" id="PRO_5019491795" evidence="2">
    <location>
        <begin position="17"/>
        <end position="477"/>
    </location>
</feature>
<keyword evidence="2" id="KW-0732">Signal</keyword>
<evidence type="ECO:0000313" key="3">
    <source>
        <dbReference type="EMBL" id="PPQ79985.1"/>
    </source>
</evidence>
<keyword evidence="1" id="KW-1133">Transmembrane helix</keyword>
<feature type="transmembrane region" description="Helical" evidence="1">
    <location>
        <begin position="430"/>
        <end position="454"/>
    </location>
</feature>
<keyword evidence="1" id="KW-0472">Membrane</keyword>
<feature type="transmembrane region" description="Helical" evidence="1">
    <location>
        <begin position="351"/>
        <end position="371"/>
    </location>
</feature>
<evidence type="ECO:0000313" key="4">
    <source>
        <dbReference type="Proteomes" id="UP000283269"/>
    </source>
</evidence>
<accession>A0A409WN97</accession>
<dbReference type="PANTHER" id="PTHR35043:SF7">
    <property type="entry name" value="TRANSCRIPTION FACTOR DOMAIN-CONTAINING PROTEIN"/>
    <property type="match status" value="1"/>
</dbReference>
<dbReference type="InParanoid" id="A0A409WN97"/>
<dbReference type="EMBL" id="NHYD01003354">
    <property type="protein sequence ID" value="PPQ79985.1"/>
    <property type="molecule type" value="Genomic_DNA"/>
</dbReference>